<dbReference type="RefSeq" id="WP_150405352.1">
    <property type="nucleotide sequence ID" value="NZ_VXLC01000016.1"/>
</dbReference>
<feature type="domain" description="4Fe-4S ferredoxin-type" evidence="8">
    <location>
        <begin position="31"/>
        <end position="61"/>
    </location>
</feature>
<evidence type="ECO:0000313" key="10">
    <source>
        <dbReference type="Proteomes" id="UP000323876"/>
    </source>
</evidence>
<evidence type="ECO:0000256" key="2">
    <source>
        <dbReference type="ARBA" id="ARBA00022485"/>
    </source>
</evidence>
<feature type="domain" description="4Fe-4S ferredoxin-type" evidence="8">
    <location>
        <begin position="1"/>
        <end position="30"/>
    </location>
</feature>
<dbReference type="Proteomes" id="UP000323876">
    <property type="component" value="Unassembled WGS sequence"/>
</dbReference>
<evidence type="ECO:0000313" key="9">
    <source>
        <dbReference type="EMBL" id="KAA8884984.1"/>
    </source>
</evidence>
<name>A0A5N0E9Y3_9NOCA</name>
<organism evidence="9 10">
    <name type="scientific">Nocardia colli</name>
    <dbReference type="NCBI Taxonomy" id="2545717"/>
    <lineage>
        <taxon>Bacteria</taxon>
        <taxon>Bacillati</taxon>
        <taxon>Actinomycetota</taxon>
        <taxon>Actinomycetes</taxon>
        <taxon>Mycobacteriales</taxon>
        <taxon>Nocardiaceae</taxon>
        <taxon>Nocardia</taxon>
    </lineage>
</organism>
<keyword evidence="2" id="KW-0004">4Fe-4S</keyword>
<dbReference type="PANTHER" id="PTHR43687:SF6">
    <property type="entry name" value="L-ASPARTATE SEMIALDEHYDE SULFURTRANSFERASE IRON-SULFUR SUBUNIT"/>
    <property type="match status" value="1"/>
</dbReference>
<keyword evidence="4" id="KW-0677">Repeat</keyword>
<dbReference type="GO" id="GO:0051539">
    <property type="term" value="F:4 iron, 4 sulfur cluster binding"/>
    <property type="evidence" value="ECO:0007669"/>
    <property type="project" value="UniProtKB-KW"/>
</dbReference>
<dbReference type="OrthoDB" id="9800445at2"/>
<dbReference type="PROSITE" id="PS51379">
    <property type="entry name" value="4FE4S_FER_2"/>
    <property type="match status" value="2"/>
</dbReference>
<comment type="caution">
    <text evidence="9">The sequence shown here is derived from an EMBL/GenBank/DDBJ whole genome shotgun (WGS) entry which is preliminary data.</text>
</comment>
<dbReference type="InterPro" id="IPR017896">
    <property type="entry name" value="4Fe4S_Fe-S-bd"/>
</dbReference>
<evidence type="ECO:0000256" key="1">
    <source>
        <dbReference type="ARBA" id="ARBA00022448"/>
    </source>
</evidence>
<dbReference type="Pfam" id="PF13187">
    <property type="entry name" value="Fer4_9"/>
    <property type="match status" value="1"/>
</dbReference>
<keyword evidence="7" id="KW-0411">Iron-sulfur</keyword>
<evidence type="ECO:0000256" key="4">
    <source>
        <dbReference type="ARBA" id="ARBA00022737"/>
    </source>
</evidence>
<dbReference type="SUPFAM" id="SSF54862">
    <property type="entry name" value="4Fe-4S ferredoxins"/>
    <property type="match status" value="1"/>
</dbReference>
<dbReference type="GO" id="GO:0046872">
    <property type="term" value="F:metal ion binding"/>
    <property type="evidence" value="ECO:0007669"/>
    <property type="project" value="UniProtKB-KW"/>
</dbReference>
<evidence type="ECO:0000259" key="8">
    <source>
        <dbReference type="PROSITE" id="PS51379"/>
    </source>
</evidence>
<dbReference type="AlphaFoldDB" id="A0A5N0E9Y3"/>
<dbReference type="Gene3D" id="3.30.70.20">
    <property type="match status" value="1"/>
</dbReference>
<keyword evidence="1" id="KW-0813">Transport</keyword>
<evidence type="ECO:0000256" key="7">
    <source>
        <dbReference type="ARBA" id="ARBA00023014"/>
    </source>
</evidence>
<protein>
    <submittedName>
        <fullName evidence="9">Ferredoxin family protein</fullName>
    </submittedName>
</protein>
<dbReference type="InterPro" id="IPR050572">
    <property type="entry name" value="Fe-S_Ferredoxin"/>
</dbReference>
<dbReference type="EMBL" id="VXLC01000016">
    <property type="protein sequence ID" value="KAA8884984.1"/>
    <property type="molecule type" value="Genomic_DNA"/>
</dbReference>
<dbReference type="PROSITE" id="PS00198">
    <property type="entry name" value="4FE4S_FER_1"/>
    <property type="match status" value="2"/>
</dbReference>
<reference evidence="9 10" key="1">
    <citation type="submission" date="2019-09" db="EMBL/GenBank/DDBJ databases">
        <authorList>
            <person name="Wang X."/>
        </authorList>
    </citation>
    <scope>NUCLEOTIDE SEQUENCE [LARGE SCALE GENOMIC DNA]</scope>
    <source>
        <strain evidence="9 10">CICC 11023</strain>
    </source>
</reference>
<evidence type="ECO:0000256" key="3">
    <source>
        <dbReference type="ARBA" id="ARBA00022723"/>
    </source>
</evidence>
<keyword evidence="3" id="KW-0479">Metal-binding</keyword>
<gene>
    <name evidence="9" type="ORF">F3087_29460</name>
</gene>
<evidence type="ECO:0000256" key="6">
    <source>
        <dbReference type="ARBA" id="ARBA00023004"/>
    </source>
</evidence>
<keyword evidence="5" id="KW-0249">Electron transport</keyword>
<sequence length="108" mass="11837">MIELVSVDRCIECDKCVEVCPTHVFDRGADGIPLISRQSDCQTCFMCEAYCPTDALFVAARTEPLAPEDVQRDEAYLIEHGLLGSYRRSLGWGGGPLGARYAIGPELP</sequence>
<keyword evidence="6" id="KW-0408">Iron</keyword>
<dbReference type="InterPro" id="IPR017900">
    <property type="entry name" value="4Fe4S_Fe_S_CS"/>
</dbReference>
<accession>A0A5N0E9Y3</accession>
<keyword evidence="10" id="KW-1185">Reference proteome</keyword>
<evidence type="ECO:0000256" key="5">
    <source>
        <dbReference type="ARBA" id="ARBA00022982"/>
    </source>
</evidence>
<proteinExistence type="predicted"/>
<dbReference type="PANTHER" id="PTHR43687">
    <property type="entry name" value="ADENYLYLSULFATE REDUCTASE, BETA SUBUNIT"/>
    <property type="match status" value="1"/>
</dbReference>